<dbReference type="NCBIfam" id="TIGR02590">
    <property type="entry name" value="cas_Csh2"/>
    <property type="match status" value="1"/>
</dbReference>
<dbReference type="GO" id="GO:0043571">
    <property type="term" value="P:maintenance of CRISPR repeat elements"/>
    <property type="evidence" value="ECO:0007669"/>
    <property type="project" value="InterPro"/>
</dbReference>
<dbReference type="AlphaFoldDB" id="F7YXE4"/>
<sequence length="312" mass="35716">MNNLNEVIRNRSELLFLYDVKWANPNGDPLEENKPRIDEETERCIVSDVRLKRTIRDELMAMGETIWVSGEAVTPDERAKELEITSEEDATKKCIDVRLFGGVMPIKPKEKGAKGQSINLTGPVQFRFGMSLHPVKVVFMQGTAAFTSEAKAEQRSFREEYVIPYALICFYGVANENSAKKTNLTEQDMQKLLKAMWNGTKNLITRSKMEHNPRLLLRIIYKEGQNFHIGELDSYISFVAEKSPKELRDISDLQLDVTMLMDALGKNKDKIEKVQLIIDERLKMLKNNSPTCIVRELQELGIKFENIAQLMG</sequence>
<dbReference type="HOGENOM" id="CLU_071770_0_0_0"/>
<dbReference type="Pfam" id="PF05107">
    <property type="entry name" value="Cas_Cas7"/>
    <property type="match status" value="1"/>
</dbReference>
<evidence type="ECO:0000313" key="1">
    <source>
        <dbReference type="EMBL" id="AEH51741.1"/>
    </source>
</evidence>
<proteinExistence type="predicted"/>
<evidence type="ECO:0000313" key="2">
    <source>
        <dbReference type="Proteomes" id="UP000006804"/>
    </source>
</evidence>
<reference evidence="1 2" key="1">
    <citation type="submission" date="2010-11" db="EMBL/GenBank/DDBJ databases">
        <title>The complete genome of Thermotoga thermarum DSM 5069.</title>
        <authorList>
            <consortium name="US DOE Joint Genome Institute (JGI-PGF)"/>
            <person name="Lucas S."/>
            <person name="Copeland A."/>
            <person name="Lapidus A."/>
            <person name="Bruce D."/>
            <person name="Goodwin L."/>
            <person name="Pitluck S."/>
            <person name="Kyrpides N."/>
            <person name="Mavromatis K."/>
            <person name="Ivanova N."/>
            <person name="Zeytun A."/>
            <person name="Brettin T."/>
            <person name="Detter J.C."/>
            <person name="Tapia R."/>
            <person name="Han C."/>
            <person name="Land M."/>
            <person name="Hauser L."/>
            <person name="Markowitz V."/>
            <person name="Cheng J.-F."/>
            <person name="Hugenholtz P."/>
            <person name="Woyke T."/>
            <person name="Wu D."/>
            <person name="Spring S."/>
            <person name="Schroeder M."/>
            <person name="Brambilla E."/>
            <person name="Klenk H.-P."/>
            <person name="Eisen J.A."/>
        </authorList>
    </citation>
    <scope>NUCLEOTIDE SEQUENCE [LARGE SCALE GENOMIC DNA]</scope>
    <source>
        <strain evidence="1 2">DSM 5069</strain>
    </source>
</reference>
<dbReference type="STRING" id="688269.Theth_1694"/>
<accession>F7YXE4</accession>
<dbReference type="InterPro" id="IPR013419">
    <property type="entry name" value="CRISPR-assoc_prot_Cas7/Csh2"/>
</dbReference>
<organism evidence="1 2">
    <name type="scientific">Pseudothermotoga thermarum DSM 5069</name>
    <dbReference type="NCBI Taxonomy" id="688269"/>
    <lineage>
        <taxon>Bacteria</taxon>
        <taxon>Thermotogati</taxon>
        <taxon>Thermotogota</taxon>
        <taxon>Thermotogae</taxon>
        <taxon>Thermotogales</taxon>
        <taxon>Thermotogaceae</taxon>
        <taxon>Pseudothermotoga</taxon>
    </lineage>
</organism>
<dbReference type="PATRIC" id="fig|688269.3.peg.1741"/>
<dbReference type="eggNOG" id="COG3649">
    <property type="taxonomic scope" value="Bacteria"/>
</dbReference>
<dbReference type="RefSeq" id="WP_013932949.1">
    <property type="nucleotide sequence ID" value="NC_015707.1"/>
</dbReference>
<protein>
    <submittedName>
        <fullName evidence="1">CRISPR-associated protein, Csh2 family</fullName>
    </submittedName>
</protein>
<dbReference type="Proteomes" id="UP000006804">
    <property type="component" value="Chromosome"/>
</dbReference>
<dbReference type="InterPro" id="IPR006482">
    <property type="entry name" value="Cas7_Csh2/Csh2"/>
</dbReference>
<gene>
    <name evidence="1" type="ORF">Theth_1694</name>
</gene>
<name>F7YXE4_9THEM</name>
<dbReference type="KEGG" id="tta:Theth_1694"/>
<keyword evidence="2" id="KW-1185">Reference proteome</keyword>
<dbReference type="NCBIfam" id="TIGR01595">
    <property type="entry name" value="cas_CT1132"/>
    <property type="match status" value="1"/>
</dbReference>
<dbReference type="EMBL" id="CP002351">
    <property type="protein sequence ID" value="AEH51741.1"/>
    <property type="molecule type" value="Genomic_DNA"/>
</dbReference>